<comment type="similarity">
    <text evidence="3 10">Belongs to the cytochrome P450 family.</text>
</comment>
<evidence type="ECO:0000256" key="8">
    <source>
        <dbReference type="ARBA" id="ARBA00023033"/>
    </source>
</evidence>
<dbReference type="PANTHER" id="PTHR46300">
    <property type="entry name" value="P450, PUTATIVE (EUROFUNG)-RELATED-RELATED"/>
    <property type="match status" value="1"/>
</dbReference>
<dbReference type="PRINTS" id="PR00385">
    <property type="entry name" value="P450"/>
</dbReference>
<dbReference type="Proteomes" id="UP000284842">
    <property type="component" value="Unassembled WGS sequence"/>
</dbReference>
<feature type="binding site" description="axial binding residue" evidence="9">
    <location>
        <position position="444"/>
    </location>
    <ligand>
        <name>heme</name>
        <dbReference type="ChEBI" id="CHEBI:30413"/>
    </ligand>
    <ligandPart>
        <name>Fe</name>
        <dbReference type="ChEBI" id="CHEBI:18248"/>
    </ligandPart>
</feature>
<accession>A0A409VX40</accession>
<keyword evidence="6 10" id="KW-0560">Oxidoreductase</keyword>
<dbReference type="InterPro" id="IPR036396">
    <property type="entry name" value="Cyt_P450_sf"/>
</dbReference>
<keyword evidence="7 9" id="KW-0408">Iron</keyword>
<keyword evidence="8 10" id="KW-0503">Monooxygenase</keyword>
<dbReference type="Gene3D" id="1.10.630.10">
    <property type="entry name" value="Cytochrome P450"/>
    <property type="match status" value="1"/>
</dbReference>
<evidence type="ECO:0000256" key="10">
    <source>
        <dbReference type="RuleBase" id="RU000461"/>
    </source>
</evidence>
<evidence type="ECO:0000256" key="4">
    <source>
        <dbReference type="ARBA" id="ARBA00022617"/>
    </source>
</evidence>
<gene>
    <name evidence="12" type="ORF">CVT24_001035</name>
</gene>
<protein>
    <recommendedName>
        <fullName evidence="14">Cytochrome P450</fullName>
    </recommendedName>
</protein>
<sequence length="509" mass="56660">MAISGGQVFTVISNPVILCTAALTTVVFYSLVSRSSRSKLPPGPKRLPIIGNAHQIPQKSGWLVFSDWSKKYGDIIHIDALGQPIIVINSAKVAQDLLDNRSTIYSDRPVLQMASLCGYARSFTLIPYGEEWRKQRRILAQEFTLSNCTQYHNLQNEGARTLVQKIIENPEQALAQVKLQLGIIIVRSTYGYEIKSVDDPILTKPLTALENFAKAAAPGNFLVDFIPWLKHIPPYFPGTGFLQTAKEWKQVLDDSAYEPFRFSKDNLHNGKASMPNLCGNYLLAEASTWSKEDEERLMWAGVTIMGGALDTTTSVYMSFLLAMILNPDVQKKAQAEIDDVLGTGRLPSVSDRADLPYLRSIIVETLRWAPPLPLGIPHASTQDDEYNGLFIPKGSLILANIWHMLHDSSTYQNPMDFSPDRYNGNDIEMKKVKDVVFGFGRRVCPGMHFAQSTLFAAVATTLATCVILPGLDEDGKEIIPKVAFTHDTISFPQKFKLRLLPRSDKASLL</sequence>
<dbReference type="PROSITE" id="PS00086">
    <property type="entry name" value="CYTOCHROME_P450"/>
    <property type="match status" value="1"/>
</dbReference>
<evidence type="ECO:0008006" key="14">
    <source>
        <dbReference type="Google" id="ProtNLM"/>
    </source>
</evidence>
<dbReference type="InterPro" id="IPR017972">
    <property type="entry name" value="Cyt_P450_CS"/>
</dbReference>
<comment type="cofactor">
    <cofactor evidence="1 9">
        <name>heme</name>
        <dbReference type="ChEBI" id="CHEBI:30413"/>
    </cofactor>
</comment>
<comment type="caution">
    <text evidence="12">The sequence shown here is derived from an EMBL/GenBank/DDBJ whole genome shotgun (WGS) entry which is preliminary data.</text>
</comment>
<dbReference type="STRING" id="181874.A0A409VX40"/>
<dbReference type="GO" id="GO:0020037">
    <property type="term" value="F:heme binding"/>
    <property type="evidence" value="ECO:0007669"/>
    <property type="project" value="InterPro"/>
</dbReference>
<reference evidence="12 13" key="1">
    <citation type="journal article" date="2018" name="Evol. Lett.">
        <title>Horizontal gene cluster transfer increased hallucinogenic mushroom diversity.</title>
        <authorList>
            <person name="Reynolds H.T."/>
            <person name="Vijayakumar V."/>
            <person name="Gluck-Thaler E."/>
            <person name="Korotkin H.B."/>
            <person name="Matheny P.B."/>
            <person name="Slot J.C."/>
        </authorList>
    </citation>
    <scope>NUCLEOTIDE SEQUENCE [LARGE SCALE GENOMIC DNA]</scope>
    <source>
        <strain evidence="12 13">2629</strain>
    </source>
</reference>
<evidence type="ECO:0000256" key="6">
    <source>
        <dbReference type="ARBA" id="ARBA00023002"/>
    </source>
</evidence>
<evidence type="ECO:0000256" key="7">
    <source>
        <dbReference type="ARBA" id="ARBA00023004"/>
    </source>
</evidence>
<evidence type="ECO:0000256" key="11">
    <source>
        <dbReference type="SAM" id="Phobius"/>
    </source>
</evidence>
<evidence type="ECO:0000256" key="5">
    <source>
        <dbReference type="ARBA" id="ARBA00022723"/>
    </source>
</evidence>
<evidence type="ECO:0000256" key="2">
    <source>
        <dbReference type="ARBA" id="ARBA00005179"/>
    </source>
</evidence>
<name>A0A409VX40_9AGAR</name>
<keyword evidence="11" id="KW-1133">Transmembrane helix</keyword>
<evidence type="ECO:0000313" key="13">
    <source>
        <dbReference type="Proteomes" id="UP000284842"/>
    </source>
</evidence>
<dbReference type="AlphaFoldDB" id="A0A409VX40"/>
<proteinExistence type="inferred from homology"/>
<dbReference type="CDD" id="cd11065">
    <property type="entry name" value="CYP64-like"/>
    <property type="match status" value="1"/>
</dbReference>
<dbReference type="InterPro" id="IPR050364">
    <property type="entry name" value="Cytochrome_P450_fung"/>
</dbReference>
<dbReference type="SUPFAM" id="SSF48264">
    <property type="entry name" value="Cytochrome P450"/>
    <property type="match status" value="1"/>
</dbReference>
<feature type="transmembrane region" description="Helical" evidence="11">
    <location>
        <begin position="12"/>
        <end position="32"/>
    </location>
</feature>
<dbReference type="InParanoid" id="A0A409VX40"/>
<dbReference type="Pfam" id="PF00067">
    <property type="entry name" value="p450"/>
    <property type="match status" value="1"/>
</dbReference>
<keyword evidence="13" id="KW-1185">Reference proteome</keyword>
<evidence type="ECO:0000313" key="12">
    <source>
        <dbReference type="EMBL" id="PPQ70818.1"/>
    </source>
</evidence>
<evidence type="ECO:0000256" key="9">
    <source>
        <dbReference type="PIRSR" id="PIRSR602401-1"/>
    </source>
</evidence>
<dbReference type="InterPro" id="IPR002401">
    <property type="entry name" value="Cyt_P450_E_grp-I"/>
</dbReference>
<dbReference type="PANTHER" id="PTHR46300:SF7">
    <property type="entry name" value="P450, PUTATIVE (EUROFUNG)-RELATED"/>
    <property type="match status" value="1"/>
</dbReference>
<dbReference type="PRINTS" id="PR00463">
    <property type="entry name" value="EP450I"/>
</dbReference>
<comment type="pathway">
    <text evidence="2">Secondary metabolite biosynthesis.</text>
</comment>
<dbReference type="InterPro" id="IPR001128">
    <property type="entry name" value="Cyt_P450"/>
</dbReference>
<dbReference type="GO" id="GO:0005506">
    <property type="term" value="F:iron ion binding"/>
    <property type="evidence" value="ECO:0007669"/>
    <property type="project" value="InterPro"/>
</dbReference>
<organism evidence="12 13">
    <name type="scientific">Panaeolus cyanescens</name>
    <dbReference type="NCBI Taxonomy" id="181874"/>
    <lineage>
        <taxon>Eukaryota</taxon>
        <taxon>Fungi</taxon>
        <taxon>Dikarya</taxon>
        <taxon>Basidiomycota</taxon>
        <taxon>Agaricomycotina</taxon>
        <taxon>Agaricomycetes</taxon>
        <taxon>Agaricomycetidae</taxon>
        <taxon>Agaricales</taxon>
        <taxon>Agaricineae</taxon>
        <taxon>Galeropsidaceae</taxon>
        <taxon>Panaeolus</taxon>
    </lineage>
</organism>
<evidence type="ECO:0000256" key="1">
    <source>
        <dbReference type="ARBA" id="ARBA00001971"/>
    </source>
</evidence>
<keyword evidence="11" id="KW-0812">Transmembrane</keyword>
<keyword evidence="11" id="KW-0472">Membrane</keyword>
<evidence type="ECO:0000256" key="3">
    <source>
        <dbReference type="ARBA" id="ARBA00010617"/>
    </source>
</evidence>
<dbReference type="GO" id="GO:0004497">
    <property type="term" value="F:monooxygenase activity"/>
    <property type="evidence" value="ECO:0007669"/>
    <property type="project" value="UniProtKB-KW"/>
</dbReference>
<dbReference type="EMBL" id="NHTK01005939">
    <property type="protein sequence ID" value="PPQ70818.1"/>
    <property type="molecule type" value="Genomic_DNA"/>
</dbReference>
<keyword evidence="5 9" id="KW-0479">Metal-binding</keyword>
<keyword evidence="4 9" id="KW-0349">Heme</keyword>
<dbReference type="OrthoDB" id="2789670at2759"/>
<dbReference type="GO" id="GO:0016705">
    <property type="term" value="F:oxidoreductase activity, acting on paired donors, with incorporation or reduction of molecular oxygen"/>
    <property type="evidence" value="ECO:0007669"/>
    <property type="project" value="InterPro"/>
</dbReference>